<dbReference type="OrthoDB" id="3600104at2"/>
<comment type="caution">
    <text evidence="6">The sequence shown here is derived from an EMBL/GenBank/DDBJ whole genome shotgun (WGS) entry which is preliminary data.</text>
</comment>
<dbReference type="RefSeq" id="WP_114645597.1">
    <property type="nucleotide sequence ID" value="NZ_QQNH01000008.1"/>
</dbReference>
<dbReference type="GO" id="GO:0030246">
    <property type="term" value="F:carbohydrate binding"/>
    <property type="evidence" value="ECO:0007669"/>
    <property type="project" value="UniProtKB-ARBA"/>
</dbReference>
<dbReference type="Gene3D" id="3.40.50.2300">
    <property type="match status" value="2"/>
</dbReference>
<accession>A0A369W4Y6</accession>
<evidence type="ECO:0000313" key="6">
    <source>
        <dbReference type="EMBL" id="RDE09067.1"/>
    </source>
</evidence>
<evidence type="ECO:0000256" key="2">
    <source>
        <dbReference type="ARBA" id="ARBA00007639"/>
    </source>
</evidence>
<gene>
    <name evidence="6" type="ORF">DVH29_07695</name>
</gene>
<protein>
    <submittedName>
        <fullName evidence="6">ABC transporter substrate-binding protein</fullName>
    </submittedName>
</protein>
<keyword evidence="3 4" id="KW-0732">Signal</keyword>
<evidence type="ECO:0000313" key="7">
    <source>
        <dbReference type="Proteomes" id="UP000253759"/>
    </source>
</evidence>
<dbReference type="AlphaFoldDB" id="A0A369W4Y6"/>
<sequence length="317" mass="34149">MQSKLRLIAAAALCGTALAATAATAQEIKIGVSIPAATHGWTGGVNWHAEQAMARLEAANPNIDIILMAADGPAQQANDLEDLVSIHQIDALVVLPFESEPLTDPVRMVKQSGAFITVVDRGLAQEGIEDVYVAGNNTALGAVSGEYFRERLGEGDNIVVLRGIPTVIDDERFNAFMETIEGSGITVLDNQYANWNRDDGFEVMQDFLSRFPDIDGVWAQDDDIALGVIEAVRQANREDEMFIVGGAGMKEIIQMVMEGSELVPVDVLYPPAMIATAMDITVNHFTSNGPVSGEYILGAPLITPDNAETYYFPDSTF</sequence>
<comment type="similarity">
    <text evidence="2">Belongs to the bacterial solute-binding protein 2 family.</text>
</comment>
<dbReference type="PANTHER" id="PTHR46847:SF1">
    <property type="entry name" value="D-ALLOSE-BINDING PERIPLASMIC PROTEIN-RELATED"/>
    <property type="match status" value="1"/>
</dbReference>
<evidence type="ECO:0000259" key="5">
    <source>
        <dbReference type="Pfam" id="PF13407"/>
    </source>
</evidence>
<dbReference type="GO" id="GO:0030313">
    <property type="term" value="C:cell envelope"/>
    <property type="evidence" value="ECO:0007669"/>
    <property type="project" value="UniProtKB-SubCell"/>
</dbReference>
<feature type="signal peptide" evidence="4">
    <location>
        <begin position="1"/>
        <end position="22"/>
    </location>
</feature>
<proteinExistence type="inferred from homology"/>
<feature type="domain" description="Periplasmic binding protein" evidence="5">
    <location>
        <begin position="30"/>
        <end position="260"/>
    </location>
</feature>
<evidence type="ECO:0000256" key="4">
    <source>
        <dbReference type="SAM" id="SignalP"/>
    </source>
</evidence>
<evidence type="ECO:0000256" key="3">
    <source>
        <dbReference type="ARBA" id="ARBA00022729"/>
    </source>
</evidence>
<reference evidence="7" key="1">
    <citation type="submission" date="2018-07" db="EMBL/GenBank/DDBJ databases">
        <authorList>
            <person name="Liu B.-T."/>
            <person name="Du Z."/>
        </authorList>
    </citation>
    <scope>NUCLEOTIDE SEQUENCE [LARGE SCALE GENOMIC DNA]</scope>
    <source>
        <strain evidence="7">XYN52</strain>
    </source>
</reference>
<dbReference type="EMBL" id="QQNH01000008">
    <property type="protein sequence ID" value="RDE09067.1"/>
    <property type="molecule type" value="Genomic_DNA"/>
</dbReference>
<organism evidence="6 7">
    <name type="scientific">Pelagibacterium lacus</name>
    <dbReference type="NCBI Taxonomy" id="2282655"/>
    <lineage>
        <taxon>Bacteria</taxon>
        <taxon>Pseudomonadati</taxon>
        <taxon>Pseudomonadota</taxon>
        <taxon>Alphaproteobacteria</taxon>
        <taxon>Hyphomicrobiales</taxon>
        <taxon>Devosiaceae</taxon>
        <taxon>Pelagibacterium</taxon>
    </lineage>
</organism>
<keyword evidence="7" id="KW-1185">Reference proteome</keyword>
<dbReference type="SUPFAM" id="SSF53822">
    <property type="entry name" value="Periplasmic binding protein-like I"/>
    <property type="match status" value="1"/>
</dbReference>
<comment type="subcellular location">
    <subcellularLocation>
        <location evidence="1">Cell envelope</location>
    </subcellularLocation>
</comment>
<dbReference type="InterPro" id="IPR025997">
    <property type="entry name" value="SBP_2_dom"/>
</dbReference>
<dbReference type="Pfam" id="PF13407">
    <property type="entry name" value="Peripla_BP_4"/>
    <property type="match status" value="1"/>
</dbReference>
<dbReference type="PANTHER" id="PTHR46847">
    <property type="entry name" value="D-ALLOSE-BINDING PERIPLASMIC PROTEIN-RELATED"/>
    <property type="match status" value="1"/>
</dbReference>
<name>A0A369W4Y6_9HYPH</name>
<evidence type="ECO:0000256" key="1">
    <source>
        <dbReference type="ARBA" id="ARBA00004196"/>
    </source>
</evidence>
<dbReference type="Proteomes" id="UP000253759">
    <property type="component" value="Unassembled WGS sequence"/>
</dbReference>
<feature type="chain" id="PRO_5016744836" evidence="4">
    <location>
        <begin position="23"/>
        <end position="317"/>
    </location>
</feature>
<dbReference type="InterPro" id="IPR028082">
    <property type="entry name" value="Peripla_BP_I"/>
</dbReference>